<keyword evidence="2" id="KW-1185">Reference proteome</keyword>
<gene>
    <name evidence="1" type="ORF">BC962_3224</name>
</gene>
<proteinExistence type="predicted"/>
<comment type="caution">
    <text evidence="1">The sequence shown here is derived from an EMBL/GenBank/DDBJ whole genome shotgun (WGS) entry which is preliminary data.</text>
</comment>
<protein>
    <submittedName>
        <fullName evidence="1">Uncharacterized protein</fullName>
    </submittedName>
</protein>
<dbReference type="RefSeq" id="WP_121347018.1">
    <property type="nucleotide sequence ID" value="NZ_RBLG01000008.1"/>
</dbReference>
<sequence>MAFESITDERIAELLECSKRVTNPQARNRNLQGREQVNFTVVSTDGLDHKFEIYKRQNLRPGMEDDFSCGLSWVASNGETLTLKRYNGSSHSHPNHLEKTRLNFACHIHIATEKYILANRKPEGYAEETERYSTLDGALHCLMMDCNIIGLETKSDITNQTKLFN</sequence>
<dbReference type="Proteomes" id="UP000276282">
    <property type="component" value="Unassembled WGS sequence"/>
</dbReference>
<accession>A0A495NXG0</accession>
<dbReference type="AlphaFoldDB" id="A0A495NXG0"/>
<evidence type="ECO:0000313" key="2">
    <source>
        <dbReference type="Proteomes" id="UP000276282"/>
    </source>
</evidence>
<organism evidence="1 2">
    <name type="scientific">Gillisia mitskevichiae</name>
    <dbReference type="NCBI Taxonomy" id="270921"/>
    <lineage>
        <taxon>Bacteria</taxon>
        <taxon>Pseudomonadati</taxon>
        <taxon>Bacteroidota</taxon>
        <taxon>Flavobacteriia</taxon>
        <taxon>Flavobacteriales</taxon>
        <taxon>Flavobacteriaceae</taxon>
        <taxon>Gillisia</taxon>
    </lineage>
</organism>
<reference evidence="1 2" key="1">
    <citation type="submission" date="2018-10" db="EMBL/GenBank/DDBJ databases">
        <title>Genomic Encyclopedia of Archaeal and Bacterial Type Strains, Phase II (KMG-II): from individual species to whole genera.</title>
        <authorList>
            <person name="Goeker M."/>
        </authorList>
    </citation>
    <scope>NUCLEOTIDE SEQUENCE [LARGE SCALE GENOMIC DNA]</scope>
    <source>
        <strain evidence="1 2">DSM 19839</strain>
    </source>
</reference>
<dbReference type="EMBL" id="RBLG01000008">
    <property type="protein sequence ID" value="RKS42557.1"/>
    <property type="molecule type" value="Genomic_DNA"/>
</dbReference>
<evidence type="ECO:0000313" key="1">
    <source>
        <dbReference type="EMBL" id="RKS42557.1"/>
    </source>
</evidence>
<dbReference type="OrthoDB" id="1492420at2"/>
<name>A0A495NXG0_9FLAO</name>